<dbReference type="PANTHER" id="PTHR47932:SF7">
    <property type="entry name" value="PENTATRICOPEPTIDE (PPR) REPEAT PROTEIN"/>
    <property type="match status" value="1"/>
</dbReference>
<dbReference type="NCBIfam" id="TIGR00756">
    <property type="entry name" value="PPR"/>
    <property type="match status" value="8"/>
</dbReference>
<evidence type="ECO:0000313" key="5">
    <source>
        <dbReference type="Proteomes" id="UP000237105"/>
    </source>
</evidence>
<dbReference type="InterPro" id="IPR011990">
    <property type="entry name" value="TPR-like_helical_dom_sf"/>
</dbReference>
<dbReference type="Pfam" id="PF01535">
    <property type="entry name" value="PPR"/>
    <property type="match status" value="3"/>
</dbReference>
<feature type="repeat" description="PPR" evidence="3">
    <location>
        <begin position="210"/>
        <end position="244"/>
    </location>
</feature>
<dbReference type="Pfam" id="PF13041">
    <property type="entry name" value="PPR_2"/>
    <property type="match status" value="4"/>
</dbReference>
<dbReference type="Gene3D" id="1.25.40.10">
    <property type="entry name" value="Tetratricopeptide repeat domain"/>
    <property type="match status" value="9"/>
</dbReference>
<comment type="caution">
    <text evidence="4">The sequence shown here is derived from an EMBL/GenBank/DDBJ whole genome shotgun (WGS) entry which is preliminary data.</text>
</comment>
<name>A0A2P5CWD3_PARAD</name>
<dbReference type="AlphaFoldDB" id="A0A2P5CWD3"/>
<feature type="repeat" description="PPR" evidence="3">
    <location>
        <begin position="1081"/>
        <end position="1115"/>
    </location>
</feature>
<feature type="repeat" description="PPR" evidence="3">
    <location>
        <begin position="455"/>
        <end position="489"/>
    </location>
</feature>
<sequence>MRSRTAISKALCNLRPQILSSLSLHKLQLGSLSSLLSAFFTKFRFSTFASLSESTSPSLLGTQSSVTQLDLQSVCFSGIAQSVISRCSHFLEKNESKSFANASLNNLLREISDIVPEYTRRFWRVSELKPEDVLEILLGFQFECGKIGFGARKVEPLWELYKWANEQSTGFEHLPQSCEVMARMLVRAGLLREVEFLLFSMEGRGVLVDYQEIFSNLIEGYAGRGELESAISVYDRMKRHGFAPSLSCYCFLIDHLFRMKQTQVAFQVCLDMVEMGIDSSEMVKTTLDNVTRLLCVDGKIQEARNLVKKVMAFGVRLSNFAINDIVNGYCEKRDFDDVLSFILETKCLPDILAGNRIIHSLCSYYGTEMAESYMHELENLGFVPDEMTFGILIGWSCRKGKLKKSFVYLAEIFSRGLKPHICSYNALIGGLFLKGMWKHARDVFDEMVERGTTPDLSTFKILLAGYCRARQFDEVKRTICEMENCGLVQNPSLEGQLSRAFSVLGFNPLAVRLKRDNDAEFSKAEFFDSIGNGLYLDTDLDEYERRVTGILEDGLVLDYNSLVIIDCNHRNLKGALVLADEMVHWGQQLSLSSFSALLKELCASRHHIKVITNIFVKNLKFVNLLDQETLNLLAQVYCKRGWMSNGKIVLDSMFQRHLKLNSETYTAIITGFCKMGNSKDLHGWWNIARDERWVPRLKECRVLLECLCKEKMLKEALELLENMLVSFPHLRLDICYLFFEKFSFASFTRVANVLLEEINQRGYVMDNVAYSHLIRGMFREKNFSGALKILDNLLAKGVAPCLDVSVLLLPELCRANRHDKALALKEICSRQHSFSTLSVNNALIKGFCMTRKVGEAATLFQEMLFKGIIPDSETYNIIVEGLCKVENLRKVGEFLGVIIRKNFELSISTYRSLVCLMCKEGRVPHALNLKELMLGQSEPHDLIIYNILIFSLFSTGNSLFVNEVLDDLQKKRLRLDDVSYNFLVYGFSRCKDGPSTLHYLSTMISMELRPSNRSLRAAITILCNSRELDKALELSEKVELRGWVHDSVMQNAIVEGLLSHGKLQEAENFLDRLVEKCLVPNNVNYNNLIKCFCSYGRLSKAVDLLNVMLKKGILPSSSSYDSIVSFCCSRNCLNEAMDFQTEMLEKGLKPSISTWNILVHGLCQDGRTAEAEGTLISMSRAGETPTREMFTTVINRCHFENNPRRASKLVEVMQRSGHKPDFEMHWSLISNLRNSFHKANNSSSQGFLSRLLSESGFSRKT</sequence>
<feature type="repeat" description="PPR" evidence="3">
    <location>
        <begin position="385"/>
        <end position="419"/>
    </location>
</feature>
<accession>A0A2P5CWD3</accession>
<feature type="repeat" description="PPR" evidence="3">
    <location>
        <begin position="420"/>
        <end position="454"/>
    </location>
</feature>
<keyword evidence="5" id="KW-1185">Reference proteome</keyword>
<dbReference type="PANTHER" id="PTHR47932">
    <property type="entry name" value="ATPASE EXPRESSION PROTEIN 3"/>
    <property type="match status" value="1"/>
</dbReference>
<comment type="similarity">
    <text evidence="1">Belongs to the PPR family. P subfamily.</text>
</comment>
<feature type="repeat" description="PPR" evidence="3">
    <location>
        <begin position="766"/>
        <end position="800"/>
    </location>
</feature>
<evidence type="ECO:0000313" key="4">
    <source>
        <dbReference type="EMBL" id="PON65359.1"/>
    </source>
</evidence>
<dbReference type="Pfam" id="PF12854">
    <property type="entry name" value="PPR_1"/>
    <property type="match status" value="1"/>
</dbReference>
<dbReference type="Proteomes" id="UP000237105">
    <property type="component" value="Unassembled WGS sequence"/>
</dbReference>
<dbReference type="STRING" id="3476.A0A2P5CWD3"/>
<feature type="repeat" description="PPR" evidence="3">
    <location>
        <begin position="836"/>
        <end position="870"/>
    </location>
</feature>
<proteinExistence type="inferred from homology"/>
<feature type="repeat" description="PPR" evidence="3">
    <location>
        <begin position="1116"/>
        <end position="1150"/>
    </location>
</feature>
<reference evidence="5" key="1">
    <citation type="submission" date="2016-06" db="EMBL/GenBank/DDBJ databases">
        <title>Parallel loss of symbiosis genes in relatives of nitrogen-fixing non-legume Parasponia.</title>
        <authorList>
            <person name="Van Velzen R."/>
            <person name="Holmer R."/>
            <person name="Bu F."/>
            <person name="Rutten L."/>
            <person name="Van Zeijl A."/>
            <person name="Liu W."/>
            <person name="Santuari L."/>
            <person name="Cao Q."/>
            <person name="Sharma T."/>
            <person name="Shen D."/>
            <person name="Roswanjaya Y."/>
            <person name="Wardhani T."/>
            <person name="Kalhor M.S."/>
            <person name="Jansen J."/>
            <person name="Van den Hoogen J."/>
            <person name="Gungor B."/>
            <person name="Hartog M."/>
            <person name="Hontelez J."/>
            <person name="Verver J."/>
            <person name="Yang W.-C."/>
            <person name="Schijlen E."/>
            <person name="Repin R."/>
            <person name="Schilthuizen M."/>
            <person name="Schranz E."/>
            <person name="Heidstra R."/>
            <person name="Miyata K."/>
            <person name="Fedorova E."/>
            <person name="Kohlen W."/>
            <person name="Bisseling T."/>
            <person name="Smit S."/>
            <person name="Geurts R."/>
        </authorList>
    </citation>
    <scope>NUCLEOTIDE SEQUENCE [LARGE SCALE GENOMIC DNA]</scope>
    <source>
        <strain evidence="5">cv. WU1-14</strain>
    </source>
</reference>
<gene>
    <name evidence="4" type="ORF">PanWU01x14_116730</name>
</gene>
<feature type="repeat" description="PPR" evidence="3">
    <location>
        <begin position="871"/>
        <end position="905"/>
    </location>
</feature>
<feature type="repeat" description="PPR" evidence="3">
    <location>
        <begin position="1046"/>
        <end position="1080"/>
    </location>
</feature>
<keyword evidence="2" id="KW-0677">Repeat</keyword>
<evidence type="ECO:0000256" key="3">
    <source>
        <dbReference type="PROSITE-ProRule" id="PRU00708"/>
    </source>
</evidence>
<feature type="repeat" description="PPR" evidence="3">
    <location>
        <begin position="1151"/>
        <end position="1185"/>
    </location>
</feature>
<organism evidence="4 5">
    <name type="scientific">Parasponia andersonii</name>
    <name type="common">Sponia andersonii</name>
    <dbReference type="NCBI Taxonomy" id="3476"/>
    <lineage>
        <taxon>Eukaryota</taxon>
        <taxon>Viridiplantae</taxon>
        <taxon>Streptophyta</taxon>
        <taxon>Embryophyta</taxon>
        <taxon>Tracheophyta</taxon>
        <taxon>Spermatophyta</taxon>
        <taxon>Magnoliopsida</taxon>
        <taxon>eudicotyledons</taxon>
        <taxon>Gunneridae</taxon>
        <taxon>Pentapetalae</taxon>
        <taxon>rosids</taxon>
        <taxon>fabids</taxon>
        <taxon>Rosales</taxon>
        <taxon>Cannabaceae</taxon>
        <taxon>Parasponia</taxon>
    </lineage>
</organism>
<protein>
    <submittedName>
        <fullName evidence="4">Tetratricopeptide-like helical domain containing protein</fullName>
    </submittedName>
</protein>
<dbReference type="EMBL" id="JXTB01000088">
    <property type="protein sequence ID" value="PON65359.1"/>
    <property type="molecule type" value="Genomic_DNA"/>
</dbReference>
<feature type="repeat" description="PPR" evidence="3">
    <location>
        <begin position="661"/>
        <end position="695"/>
    </location>
</feature>
<dbReference type="Pfam" id="PF13812">
    <property type="entry name" value="PPR_3"/>
    <property type="match status" value="1"/>
</dbReference>
<evidence type="ECO:0000256" key="1">
    <source>
        <dbReference type="ARBA" id="ARBA00007626"/>
    </source>
</evidence>
<dbReference type="InterPro" id="IPR002885">
    <property type="entry name" value="PPR_rpt"/>
</dbReference>
<evidence type="ECO:0000256" key="2">
    <source>
        <dbReference type="ARBA" id="ARBA00022737"/>
    </source>
</evidence>
<dbReference type="GO" id="GO:0003729">
    <property type="term" value="F:mRNA binding"/>
    <property type="evidence" value="ECO:0007669"/>
    <property type="project" value="TreeGrafter"/>
</dbReference>
<dbReference type="OrthoDB" id="773543at2759"/>
<dbReference type="PROSITE" id="PS51375">
    <property type="entry name" value="PPR"/>
    <property type="match status" value="12"/>
</dbReference>